<dbReference type="Gene3D" id="2.70.70.10">
    <property type="entry name" value="Glucose Permease (Domain IIA)"/>
    <property type="match status" value="1"/>
</dbReference>
<keyword evidence="2" id="KW-1133">Transmembrane helix</keyword>
<keyword evidence="2" id="KW-0472">Membrane</keyword>
<dbReference type="PANTHER" id="PTHR21666:SF289">
    <property type="entry name" value="L-ALA--D-GLU ENDOPEPTIDASE"/>
    <property type="match status" value="1"/>
</dbReference>
<evidence type="ECO:0000259" key="3">
    <source>
        <dbReference type="Pfam" id="PF01551"/>
    </source>
</evidence>
<keyword evidence="5" id="KW-1185">Reference proteome</keyword>
<evidence type="ECO:0000313" key="5">
    <source>
        <dbReference type="Proteomes" id="UP000239532"/>
    </source>
</evidence>
<dbReference type="GO" id="GO:0004222">
    <property type="term" value="F:metalloendopeptidase activity"/>
    <property type="evidence" value="ECO:0007669"/>
    <property type="project" value="TreeGrafter"/>
</dbReference>
<dbReference type="RefSeq" id="WP_055411481.1">
    <property type="nucleotide sequence ID" value="NZ_MQUC01000003.1"/>
</dbReference>
<name>A0A2S9WWB5_9FLAO</name>
<protein>
    <submittedName>
        <fullName evidence="4">Peptidase M23</fullName>
    </submittedName>
</protein>
<accession>A0A2S9WWB5</accession>
<proteinExistence type="predicted"/>
<reference evidence="4 5" key="1">
    <citation type="submission" date="2016-11" db="EMBL/GenBank/DDBJ databases">
        <title>Trade-off between light-utilization and light-protection in marine flavobacteria.</title>
        <authorList>
            <person name="Kumagai Y."/>
        </authorList>
    </citation>
    <scope>NUCLEOTIDE SEQUENCE [LARGE SCALE GENOMIC DNA]</scope>
    <source>
        <strain evidence="4 5">JCM 17109</strain>
    </source>
</reference>
<dbReference type="OrthoDB" id="9814377at2"/>
<evidence type="ECO:0000256" key="2">
    <source>
        <dbReference type="SAM" id="Phobius"/>
    </source>
</evidence>
<keyword evidence="2" id="KW-0812">Transmembrane</keyword>
<feature type="transmembrane region" description="Helical" evidence="2">
    <location>
        <begin position="39"/>
        <end position="60"/>
    </location>
</feature>
<feature type="domain" description="M23ase beta-sheet core" evidence="3">
    <location>
        <begin position="184"/>
        <end position="279"/>
    </location>
</feature>
<keyword evidence="1" id="KW-0732">Signal</keyword>
<dbReference type="CDD" id="cd12797">
    <property type="entry name" value="M23_peptidase"/>
    <property type="match status" value="1"/>
</dbReference>
<comment type="caution">
    <text evidence="4">The sequence shown here is derived from an EMBL/GenBank/DDBJ whole genome shotgun (WGS) entry which is preliminary data.</text>
</comment>
<evidence type="ECO:0000313" key="4">
    <source>
        <dbReference type="EMBL" id="PRP67772.1"/>
    </source>
</evidence>
<evidence type="ECO:0000256" key="1">
    <source>
        <dbReference type="ARBA" id="ARBA00022729"/>
    </source>
</evidence>
<dbReference type="Proteomes" id="UP000239532">
    <property type="component" value="Unassembled WGS sequence"/>
</dbReference>
<dbReference type="InterPro" id="IPR050570">
    <property type="entry name" value="Cell_wall_metabolism_enzyme"/>
</dbReference>
<dbReference type="AlphaFoldDB" id="A0A2S9WWB5"/>
<sequence length="286" mass="32022">MEKPKKKYKGKWRNHYRLVVLNDDTFEERFSLKLTRLNVFTVTLVSAVLLVGLTTFFIAFTPIREFIPGYSSSEVRNETTALLRETDSLKAKLALNEQQYSRIKMVLSGDITSEEYARIDSIAQVETTISLSDFAPSKEDSLLREEVAREDKYNLIEGAKARTNFVFFNPLKGKISNGYNPKEKHYGVDVTAAVNTPIKAAAAGTVIFSGWSAETGYTILLEHSYGLLTVYKHCGTLTKSQNDKVLAGEVIASVGNTGELTNGPHLHFELWSDGYALDPINFINFE</sequence>
<dbReference type="InterPro" id="IPR016047">
    <property type="entry name" value="M23ase_b-sheet_dom"/>
</dbReference>
<dbReference type="InterPro" id="IPR011055">
    <property type="entry name" value="Dup_hybrid_motif"/>
</dbReference>
<organism evidence="4 5">
    <name type="scientific">Nonlabens agnitus</name>
    <dbReference type="NCBI Taxonomy" id="870484"/>
    <lineage>
        <taxon>Bacteria</taxon>
        <taxon>Pseudomonadati</taxon>
        <taxon>Bacteroidota</taxon>
        <taxon>Flavobacteriia</taxon>
        <taxon>Flavobacteriales</taxon>
        <taxon>Flavobacteriaceae</taxon>
        <taxon>Nonlabens</taxon>
    </lineage>
</organism>
<dbReference type="SUPFAM" id="SSF51261">
    <property type="entry name" value="Duplicated hybrid motif"/>
    <property type="match status" value="1"/>
</dbReference>
<dbReference type="PANTHER" id="PTHR21666">
    <property type="entry name" value="PEPTIDASE-RELATED"/>
    <property type="match status" value="1"/>
</dbReference>
<dbReference type="Pfam" id="PF01551">
    <property type="entry name" value="Peptidase_M23"/>
    <property type="match status" value="1"/>
</dbReference>
<dbReference type="EMBL" id="MQUC01000003">
    <property type="protein sequence ID" value="PRP67772.1"/>
    <property type="molecule type" value="Genomic_DNA"/>
</dbReference>
<gene>
    <name evidence="4" type="ORF">BST86_12055</name>
</gene>